<dbReference type="Gene3D" id="3.30.565.10">
    <property type="entry name" value="Histidine kinase-like ATPase, C-terminal domain"/>
    <property type="match status" value="1"/>
</dbReference>
<dbReference type="OrthoDB" id="838909at2"/>
<dbReference type="RefSeq" id="WP_073370200.1">
    <property type="nucleotide sequence ID" value="NZ_FQWB01000003.1"/>
</dbReference>
<sequence>MKKLYSNKNNKEYQKRRFLKIERKNRKKNKLHTQEKKRRRRSLKMINEYHKNKHKYEFPLFAPKDFRLMENTEVCLNFFREIRSYENINNIGGQKKVLISLIDVEEIDYATISALTAISDDLKSRKIGMQGDFPKNAKCKEYIIESGFLSHMVDGSNRQFPKFSKSKFIFFEKGSGKLTKKDSKNISELIKDVVEHLTGTRRNIKSIKSILLEICGNSIEHAKTKDRQWLLGVKFMDGKVSFTVTDVGKGILETLFINNAQIMANLATFTSRLNILKGAFNQKYGSSTQEENRNKGLPAIKNNSDMGAIKNLIVLTNNVILHFGDDNKSSTFSSGTSRFKGTMYQWELTEECITNTINYYGEN</sequence>
<accession>A0A1M5JAF5</accession>
<dbReference type="EMBL" id="FQWB01000003">
    <property type="protein sequence ID" value="SHG37532.1"/>
    <property type="molecule type" value="Genomic_DNA"/>
</dbReference>
<dbReference type="STRING" id="468056.SAMN05443549_103434"/>
<keyword evidence="2" id="KW-1185">Reference proteome</keyword>
<dbReference type="Proteomes" id="UP000184516">
    <property type="component" value="Unassembled WGS sequence"/>
</dbReference>
<evidence type="ECO:0000313" key="2">
    <source>
        <dbReference type="Proteomes" id="UP000184516"/>
    </source>
</evidence>
<dbReference type="SUPFAM" id="SSF55874">
    <property type="entry name" value="ATPase domain of HSP90 chaperone/DNA topoisomerase II/histidine kinase"/>
    <property type="match status" value="1"/>
</dbReference>
<protein>
    <submittedName>
        <fullName evidence="1">Uncharacterized protein</fullName>
    </submittedName>
</protein>
<dbReference type="InterPro" id="IPR036890">
    <property type="entry name" value="HATPase_C_sf"/>
</dbReference>
<organism evidence="1 2">
    <name type="scientific">Flavobacterium fluvii</name>
    <dbReference type="NCBI Taxonomy" id="468056"/>
    <lineage>
        <taxon>Bacteria</taxon>
        <taxon>Pseudomonadati</taxon>
        <taxon>Bacteroidota</taxon>
        <taxon>Flavobacteriia</taxon>
        <taxon>Flavobacteriales</taxon>
        <taxon>Flavobacteriaceae</taxon>
        <taxon>Flavobacterium</taxon>
    </lineage>
</organism>
<proteinExistence type="predicted"/>
<name>A0A1M5JAF5_9FLAO</name>
<evidence type="ECO:0000313" key="1">
    <source>
        <dbReference type="EMBL" id="SHG37532.1"/>
    </source>
</evidence>
<dbReference type="AlphaFoldDB" id="A0A1M5JAF5"/>
<reference evidence="2" key="1">
    <citation type="submission" date="2016-11" db="EMBL/GenBank/DDBJ databases">
        <authorList>
            <person name="Varghese N."/>
            <person name="Submissions S."/>
        </authorList>
    </citation>
    <scope>NUCLEOTIDE SEQUENCE [LARGE SCALE GENOMIC DNA]</scope>
    <source>
        <strain evidence="2">DSM 19978</strain>
    </source>
</reference>
<gene>
    <name evidence="1" type="ORF">SAMN05443549_103434</name>
</gene>